<evidence type="ECO:0000259" key="5">
    <source>
        <dbReference type="PROSITE" id="PS51379"/>
    </source>
</evidence>
<dbReference type="Pfam" id="PF00037">
    <property type="entry name" value="Fer4"/>
    <property type="match status" value="2"/>
</dbReference>
<feature type="domain" description="4Fe-4S ferredoxin-type" evidence="5">
    <location>
        <begin position="200"/>
        <end position="229"/>
    </location>
</feature>
<keyword evidence="2" id="KW-0479">Metal-binding</keyword>
<dbReference type="EMBL" id="SLWY01000011">
    <property type="protein sequence ID" value="TCO80942.1"/>
    <property type="molecule type" value="Genomic_DNA"/>
</dbReference>
<dbReference type="PROSITE" id="PS51379">
    <property type="entry name" value="4FE4S_FER_2"/>
    <property type="match status" value="3"/>
</dbReference>
<feature type="domain" description="4Fe-4S ferredoxin-type" evidence="5">
    <location>
        <begin position="401"/>
        <end position="430"/>
    </location>
</feature>
<dbReference type="InterPro" id="IPR050572">
    <property type="entry name" value="Fe-S_Ferredoxin"/>
</dbReference>
<dbReference type="AlphaFoldDB" id="A0A4R2L577"/>
<reference evidence="6 7" key="1">
    <citation type="submission" date="2019-03" db="EMBL/GenBank/DDBJ databases">
        <title>Genomic Encyclopedia of Type Strains, Phase IV (KMG-IV): sequencing the most valuable type-strain genomes for metagenomic binning, comparative biology and taxonomic classification.</title>
        <authorList>
            <person name="Goeker M."/>
        </authorList>
    </citation>
    <scope>NUCLEOTIDE SEQUENCE [LARGE SCALE GENOMIC DNA]</scope>
    <source>
        <strain evidence="6 7">DSM 25287</strain>
    </source>
</reference>
<dbReference type="PANTHER" id="PTHR43687">
    <property type="entry name" value="ADENYLYLSULFATE REDUCTASE, BETA SUBUNIT"/>
    <property type="match status" value="1"/>
</dbReference>
<evidence type="ECO:0000256" key="1">
    <source>
        <dbReference type="ARBA" id="ARBA00022485"/>
    </source>
</evidence>
<protein>
    <submittedName>
        <fullName evidence="6">4Fe-4S binding protein</fullName>
    </submittedName>
</protein>
<evidence type="ECO:0000256" key="3">
    <source>
        <dbReference type="ARBA" id="ARBA00023004"/>
    </source>
</evidence>
<dbReference type="GO" id="GO:0051539">
    <property type="term" value="F:4 iron, 4 sulfur cluster binding"/>
    <property type="evidence" value="ECO:0007669"/>
    <property type="project" value="UniProtKB-KW"/>
</dbReference>
<sequence>MSAGAERRAQALAAAAAVPVQPTDAVELHSAGRVLILGPLPAALAAAARLAPVLACSVLAEDALVAATPPAGVALYFRQGRTLQVEGHLGAFRVVLGRGDAALDLGALLEPARPLFDLVLDLGAGAVCTQDWPPLGYRHAPDAAALDAALAELPELVGSFEKPRYFAYDAALCVHGPKGLGGCRRCIDACPAEAIISVGERVQVDPKLCQGGGVCASVCPSGAMRYRYPRPADALERLRRLLAAWLAAGDGRPVLLLYDARADQPDWNAWPDGVLPVELEEIGSAGLEFWLGAFAFGAARVCLARGAALPARVARALDEQLDLGRALLDGLGYPGDALAWVAAAAAPAAALTGPAMPPLPPATYAGFDDKRSMLWAAIDHLYAHAPQRAEVLALSAGAPFGRIAVDTQACTLCMACVSVCTPRALGDGGDTPKLTFIEGACVQCGLCERACPEHAISREPRLLVPFERRRVPVLLHEEPPFCCVVCGKPFATPAMIRTITAKLAHHPMFAGDGLRRLQMCDECRVKELFRGEGLGRAAPGRDA</sequence>
<evidence type="ECO:0000313" key="6">
    <source>
        <dbReference type="EMBL" id="TCO80942.1"/>
    </source>
</evidence>
<dbReference type="Proteomes" id="UP000295765">
    <property type="component" value="Unassembled WGS sequence"/>
</dbReference>
<dbReference type="PROSITE" id="PS00198">
    <property type="entry name" value="4FE4S_FER_1"/>
    <property type="match status" value="1"/>
</dbReference>
<accession>A0A4R2L577</accession>
<dbReference type="SUPFAM" id="SSF54862">
    <property type="entry name" value="4Fe-4S ferredoxins"/>
    <property type="match status" value="1"/>
</dbReference>
<dbReference type="InterPro" id="IPR017896">
    <property type="entry name" value="4Fe4S_Fe-S-bd"/>
</dbReference>
<keyword evidence="1" id="KW-0004">4Fe-4S</keyword>
<feature type="domain" description="4Fe-4S ferredoxin-type" evidence="5">
    <location>
        <begin position="432"/>
        <end position="461"/>
    </location>
</feature>
<dbReference type="GO" id="GO:0046872">
    <property type="term" value="F:metal ion binding"/>
    <property type="evidence" value="ECO:0007669"/>
    <property type="project" value="UniProtKB-KW"/>
</dbReference>
<keyword evidence="4" id="KW-0411">Iron-sulfur</keyword>
<evidence type="ECO:0000313" key="7">
    <source>
        <dbReference type="Proteomes" id="UP000295765"/>
    </source>
</evidence>
<dbReference type="PANTHER" id="PTHR43687:SF4">
    <property type="entry name" value="BLR5484 PROTEIN"/>
    <property type="match status" value="1"/>
</dbReference>
<name>A0A4R2L577_9GAMM</name>
<gene>
    <name evidence="6" type="ORF">EV699_111143</name>
</gene>
<organism evidence="6 7">
    <name type="scientific">Plasticicumulans lactativorans</name>
    <dbReference type="NCBI Taxonomy" id="1133106"/>
    <lineage>
        <taxon>Bacteria</taxon>
        <taxon>Pseudomonadati</taxon>
        <taxon>Pseudomonadota</taxon>
        <taxon>Gammaproteobacteria</taxon>
        <taxon>Candidatus Competibacteraceae</taxon>
        <taxon>Plasticicumulans</taxon>
    </lineage>
</organism>
<comment type="caution">
    <text evidence="6">The sequence shown here is derived from an EMBL/GenBank/DDBJ whole genome shotgun (WGS) entry which is preliminary data.</text>
</comment>
<proteinExistence type="predicted"/>
<keyword evidence="3" id="KW-0408">Iron</keyword>
<dbReference type="OrthoDB" id="9808559at2"/>
<dbReference type="Gene3D" id="3.30.70.20">
    <property type="match status" value="2"/>
</dbReference>
<evidence type="ECO:0000256" key="4">
    <source>
        <dbReference type="ARBA" id="ARBA00023014"/>
    </source>
</evidence>
<evidence type="ECO:0000256" key="2">
    <source>
        <dbReference type="ARBA" id="ARBA00022723"/>
    </source>
</evidence>
<dbReference type="RefSeq" id="WP_132542749.1">
    <property type="nucleotide sequence ID" value="NZ_SLWY01000011.1"/>
</dbReference>
<dbReference type="InterPro" id="IPR017900">
    <property type="entry name" value="4Fe4S_Fe_S_CS"/>
</dbReference>
<keyword evidence="7" id="KW-1185">Reference proteome</keyword>